<accession>A0A928VXR0</accession>
<sequence>ARQQTLLILDNLETFDDRPQILSFLDELPPTVKVIVTSRSQTLLDVSIRLGPLPQAEALALIRDRAIQKDLQLDDAQYQTLYQQTCGIPAAAIYAVGQLALGHAFATVMDRLTDPEDEVARYCLESLIKAIRGKPAHKLLLALALFPHDVEKSTIARITNFKPDGTIVDAGFARLGQLSAIECNDRRYYLLPLTREYALAELKDTPKFERDARECWVRWCLEFVRQHGAKDPKEWLPYRALEAEWQNLMAVIEWCIEKERYEDFREIWRYLKGYTQFAGYWSGRLRWMDWLYKQAKRRKDWDTMAAALFDRGRTLTFFDRPEEHQDAVKLFERAWKLYEIHNISGQIDIALDMASLQIDRHNFDRARVWLDRVREQLVRASLKVTQRRRFQANLLYYQGQLCFEMGEYENAKRFYEKTIEYARMMGWKRAIVYSKLWLADVAIAQDEFERAEAFLNQGLPAVEEYQDKRCLAFCQRSFALLYNKRGRESQCQTWANQAVEAFGRLGMIPEKREMENLLGQSA</sequence>
<dbReference type="InterPro" id="IPR019734">
    <property type="entry name" value="TPR_rpt"/>
</dbReference>
<evidence type="ECO:0000256" key="1">
    <source>
        <dbReference type="PROSITE-ProRule" id="PRU00339"/>
    </source>
</evidence>
<dbReference type="PANTHER" id="PTHR47691">
    <property type="entry name" value="REGULATOR-RELATED"/>
    <property type="match status" value="1"/>
</dbReference>
<proteinExistence type="predicted"/>
<dbReference type="PANTHER" id="PTHR47691:SF3">
    <property type="entry name" value="HTH-TYPE TRANSCRIPTIONAL REGULATOR RV0890C-RELATED"/>
    <property type="match status" value="1"/>
</dbReference>
<dbReference type="Gene3D" id="1.25.40.10">
    <property type="entry name" value="Tetratricopeptide repeat domain"/>
    <property type="match status" value="1"/>
</dbReference>
<dbReference type="Proteomes" id="UP000621799">
    <property type="component" value="Unassembled WGS sequence"/>
</dbReference>
<dbReference type="EMBL" id="JADEXN010000166">
    <property type="protein sequence ID" value="MBE9041223.1"/>
    <property type="molecule type" value="Genomic_DNA"/>
</dbReference>
<dbReference type="InterPro" id="IPR027417">
    <property type="entry name" value="P-loop_NTPase"/>
</dbReference>
<feature type="non-terminal residue" evidence="2">
    <location>
        <position position="1"/>
    </location>
</feature>
<evidence type="ECO:0000313" key="3">
    <source>
        <dbReference type="Proteomes" id="UP000621799"/>
    </source>
</evidence>
<gene>
    <name evidence="2" type="ORF">IQ235_10575</name>
</gene>
<dbReference type="InterPro" id="IPR011990">
    <property type="entry name" value="TPR-like_helical_dom_sf"/>
</dbReference>
<reference evidence="2" key="1">
    <citation type="submission" date="2020-10" db="EMBL/GenBank/DDBJ databases">
        <authorList>
            <person name="Castelo-Branco R."/>
            <person name="Eusebio N."/>
            <person name="Adriana R."/>
            <person name="Vieira A."/>
            <person name="Brugerolle De Fraissinette N."/>
            <person name="Rezende De Castro R."/>
            <person name="Schneider M.P."/>
            <person name="Vasconcelos V."/>
            <person name="Leao P.N."/>
        </authorList>
    </citation>
    <scope>NUCLEOTIDE SEQUENCE</scope>
    <source>
        <strain evidence="2">LEGE 11467</strain>
    </source>
</reference>
<dbReference type="PROSITE" id="PS50005">
    <property type="entry name" value="TPR"/>
    <property type="match status" value="1"/>
</dbReference>
<dbReference type="SUPFAM" id="SSF52540">
    <property type="entry name" value="P-loop containing nucleoside triphosphate hydrolases"/>
    <property type="match status" value="1"/>
</dbReference>
<keyword evidence="1" id="KW-0802">TPR repeat</keyword>
<feature type="repeat" description="TPR" evidence="1">
    <location>
        <begin position="392"/>
        <end position="425"/>
    </location>
</feature>
<name>A0A928VXR0_9CYAN</name>
<dbReference type="AlphaFoldDB" id="A0A928VXR0"/>
<comment type="caution">
    <text evidence="2">The sequence shown here is derived from an EMBL/GenBank/DDBJ whole genome shotgun (WGS) entry which is preliminary data.</text>
</comment>
<keyword evidence="3" id="KW-1185">Reference proteome</keyword>
<dbReference type="SUPFAM" id="SSF48452">
    <property type="entry name" value="TPR-like"/>
    <property type="match status" value="1"/>
</dbReference>
<organism evidence="2 3">
    <name type="scientific">Zarconia navalis LEGE 11467</name>
    <dbReference type="NCBI Taxonomy" id="1828826"/>
    <lineage>
        <taxon>Bacteria</taxon>
        <taxon>Bacillati</taxon>
        <taxon>Cyanobacteriota</taxon>
        <taxon>Cyanophyceae</taxon>
        <taxon>Oscillatoriophycideae</taxon>
        <taxon>Oscillatoriales</taxon>
        <taxon>Oscillatoriales incertae sedis</taxon>
        <taxon>Zarconia</taxon>
        <taxon>Zarconia navalis</taxon>
    </lineage>
</organism>
<protein>
    <submittedName>
        <fullName evidence="2">RNA polymerase subunit sigma-24</fullName>
    </submittedName>
</protein>
<evidence type="ECO:0000313" key="2">
    <source>
        <dbReference type="EMBL" id="MBE9041223.1"/>
    </source>
</evidence>